<dbReference type="RefSeq" id="WP_116013396.1">
    <property type="nucleotide sequence ID" value="NZ_QUOT01000001.1"/>
</dbReference>
<keyword evidence="3 11" id="KW-0547">Nucleotide-binding</keyword>
<comment type="cofactor">
    <cofactor evidence="1">
        <name>Mn(2+)</name>
        <dbReference type="ChEBI" id="CHEBI:29035"/>
    </cofactor>
</comment>
<comment type="catalytic activity">
    <reaction evidence="9 11">
        <text>XTP + H2O = XDP + phosphate + H(+)</text>
        <dbReference type="Rhea" id="RHEA:28406"/>
        <dbReference type="ChEBI" id="CHEBI:15377"/>
        <dbReference type="ChEBI" id="CHEBI:15378"/>
        <dbReference type="ChEBI" id="CHEBI:43474"/>
        <dbReference type="ChEBI" id="CHEBI:59884"/>
        <dbReference type="ChEBI" id="CHEBI:61314"/>
        <dbReference type="EC" id="3.6.1.73"/>
    </reaction>
</comment>
<proteinExistence type="inferred from homology"/>
<comment type="caution">
    <text evidence="13">The sequence shown here is derived from an EMBL/GenBank/DDBJ whole genome shotgun (WGS) entry which is preliminary data.</text>
</comment>
<evidence type="ECO:0000256" key="6">
    <source>
        <dbReference type="ARBA" id="ARBA00023080"/>
    </source>
</evidence>
<evidence type="ECO:0000256" key="5">
    <source>
        <dbReference type="ARBA" id="ARBA00022842"/>
    </source>
</evidence>
<evidence type="ECO:0000259" key="12">
    <source>
        <dbReference type="Pfam" id="PF01931"/>
    </source>
</evidence>
<dbReference type="FunFam" id="3.90.950.10:FF:000002">
    <property type="entry name" value="Inosine/xanthosine triphosphatase"/>
    <property type="match status" value="1"/>
</dbReference>
<dbReference type="InterPro" id="IPR002786">
    <property type="entry name" value="Non_canon_purine_NTPase"/>
</dbReference>
<dbReference type="NCBIfam" id="TIGR00258">
    <property type="entry name" value="inosine/xanthosine triphosphatase"/>
    <property type="match status" value="1"/>
</dbReference>
<gene>
    <name evidence="13" type="ORF">DXX94_01440</name>
</gene>
<evidence type="ECO:0000256" key="11">
    <source>
        <dbReference type="HAMAP-Rule" id="MF_00648"/>
    </source>
</evidence>
<dbReference type="EMBL" id="QUOT01000001">
    <property type="protein sequence ID" value="REL29491.1"/>
    <property type="molecule type" value="Genomic_DNA"/>
</dbReference>
<evidence type="ECO:0000256" key="10">
    <source>
        <dbReference type="ARBA" id="ARBA00060855"/>
    </source>
</evidence>
<dbReference type="InterPro" id="IPR026533">
    <property type="entry name" value="NTPase/PRRC1"/>
</dbReference>
<comment type="catalytic activity">
    <reaction evidence="8 11">
        <text>ITP + H2O = IDP + phosphate + H(+)</text>
        <dbReference type="Rhea" id="RHEA:28330"/>
        <dbReference type="ChEBI" id="CHEBI:15377"/>
        <dbReference type="ChEBI" id="CHEBI:15378"/>
        <dbReference type="ChEBI" id="CHEBI:43474"/>
        <dbReference type="ChEBI" id="CHEBI:58280"/>
        <dbReference type="ChEBI" id="CHEBI:61402"/>
        <dbReference type="EC" id="3.6.1.73"/>
    </reaction>
</comment>
<evidence type="ECO:0000256" key="1">
    <source>
        <dbReference type="ARBA" id="ARBA00001936"/>
    </source>
</evidence>
<dbReference type="Pfam" id="PF01931">
    <property type="entry name" value="NTPase_I-T"/>
    <property type="match status" value="1"/>
</dbReference>
<feature type="domain" description="Non-canonical purine NTP phosphatase/PRRC1" evidence="12">
    <location>
        <begin position="11"/>
        <end position="176"/>
    </location>
</feature>
<dbReference type="PANTHER" id="PTHR34699">
    <property type="match status" value="1"/>
</dbReference>
<dbReference type="Proteomes" id="UP000256899">
    <property type="component" value="Unassembled WGS sequence"/>
</dbReference>
<comment type="similarity">
    <text evidence="10 11">Belongs to the YjjX NTPase family.</text>
</comment>
<keyword evidence="7 11" id="KW-0464">Manganese</keyword>
<dbReference type="InterPro" id="IPR050299">
    <property type="entry name" value="YjjX_NTPase"/>
</dbReference>
<evidence type="ECO:0000256" key="3">
    <source>
        <dbReference type="ARBA" id="ARBA00022741"/>
    </source>
</evidence>
<dbReference type="GO" id="GO:0009117">
    <property type="term" value="P:nucleotide metabolic process"/>
    <property type="evidence" value="ECO:0007669"/>
    <property type="project" value="UniProtKB-KW"/>
</dbReference>
<keyword evidence="4 11" id="KW-0378">Hydrolase</keyword>
<dbReference type="Gene3D" id="3.90.950.10">
    <property type="match status" value="1"/>
</dbReference>
<comment type="function">
    <text evidence="11">Phosphatase that hydrolyzes non-canonical purine nucleotides such as XTP and ITP to their respective diphosphate derivatives. Probably excludes non-canonical purines from DNA/RNA precursor pool, thus preventing their incorporation into DNA/RNA and avoiding chromosomal lesions.</text>
</comment>
<dbReference type="SUPFAM" id="SSF52972">
    <property type="entry name" value="ITPase-like"/>
    <property type="match status" value="1"/>
</dbReference>
<dbReference type="GO" id="GO:0103023">
    <property type="term" value="F:ITPase activity"/>
    <property type="evidence" value="ECO:0007669"/>
    <property type="project" value="UniProtKB-EC"/>
</dbReference>
<evidence type="ECO:0000313" key="13">
    <source>
        <dbReference type="EMBL" id="REL29491.1"/>
    </source>
</evidence>
<dbReference type="AlphaFoldDB" id="A0A3E0TXS4"/>
<comment type="caution">
    <text evidence="11">Lacks conserved residue(s) required for the propagation of feature annotation.</text>
</comment>
<evidence type="ECO:0000256" key="9">
    <source>
        <dbReference type="ARBA" id="ARBA00048781"/>
    </source>
</evidence>
<keyword evidence="6 11" id="KW-0546">Nucleotide metabolism</keyword>
<dbReference type="InterPro" id="IPR029001">
    <property type="entry name" value="ITPase-like_fam"/>
</dbReference>
<evidence type="ECO:0000256" key="4">
    <source>
        <dbReference type="ARBA" id="ARBA00022801"/>
    </source>
</evidence>
<evidence type="ECO:0000313" key="14">
    <source>
        <dbReference type="Proteomes" id="UP000256899"/>
    </source>
</evidence>
<sequence>MTTNKLNLIVGSKNPVKVNAAKAAFQSYFPQQDIIVTSVNAPSGVAEQPMTEAETLLGAKNRVSHCQQEFADSADYYIAIEGGVDHYHYGPAAFAYVVISSANTDQEAIALSAQLPLPEGVYQALQQGEELGDVIDKLFNTQNAKQKSGAMGLFTNGLVTRQSTYQQALILALAKIANAKLYQ</sequence>
<evidence type="ECO:0000256" key="8">
    <source>
        <dbReference type="ARBA" id="ARBA00048174"/>
    </source>
</evidence>
<comment type="subunit">
    <text evidence="11">Homodimer.</text>
</comment>
<dbReference type="HAMAP" id="MF_00648">
    <property type="entry name" value="Non_canon_purine_NTPase_YjjX"/>
    <property type="match status" value="1"/>
</dbReference>
<name>A0A3E0TXS4_9GAMM</name>
<protein>
    <recommendedName>
        <fullName evidence="11">Inosine/xanthosine triphosphatase</fullName>
        <shortName evidence="11">ITPase/XTPase</shortName>
        <ecNumber evidence="11">3.6.1.73</ecNumber>
    </recommendedName>
    <alternativeName>
        <fullName evidence="11">Non-canonical purine NTP phosphatase</fullName>
    </alternativeName>
    <alternativeName>
        <fullName evidence="11">Non-standard purine NTP phosphatase</fullName>
    </alternativeName>
    <alternativeName>
        <fullName evidence="11">Nucleoside-triphosphate phosphatase</fullName>
        <shortName evidence="11">NTPase</shortName>
    </alternativeName>
</protein>
<keyword evidence="14" id="KW-1185">Reference proteome</keyword>
<dbReference type="GO" id="GO:0046872">
    <property type="term" value="F:metal ion binding"/>
    <property type="evidence" value="ECO:0007669"/>
    <property type="project" value="UniProtKB-KW"/>
</dbReference>
<evidence type="ECO:0000256" key="2">
    <source>
        <dbReference type="ARBA" id="ARBA00022723"/>
    </source>
</evidence>
<evidence type="ECO:0000256" key="7">
    <source>
        <dbReference type="ARBA" id="ARBA00023211"/>
    </source>
</evidence>
<dbReference type="EC" id="3.6.1.73" evidence="11"/>
<dbReference type="NCBIfam" id="NF003459">
    <property type="entry name" value="PRK05074.1"/>
    <property type="match status" value="1"/>
</dbReference>
<dbReference type="GO" id="GO:0006772">
    <property type="term" value="P:thiamine metabolic process"/>
    <property type="evidence" value="ECO:0007669"/>
    <property type="project" value="TreeGrafter"/>
</dbReference>
<organism evidence="13 14">
    <name type="scientific">Thalassotalea euphylliae</name>
    <dbReference type="NCBI Taxonomy" id="1655234"/>
    <lineage>
        <taxon>Bacteria</taxon>
        <taxon>Pseudomonadati</taxon>
        <taxon>Pseudomonadota</taxon>
        <taxon>Gammaproteobacteria</taxon>
        <taxon>Alteromonadales</taxon>
        <taxon>Colwelliaceae</taxon>
        <taxon>Thalassotalea</taxon>
    </lineage>
</organism>
<reference evidence="14" key="1">
    <citation type="submission" date="2018-08" db="EMBL/GenBank/DDBJ databases">
        <title>Thalassotalea euphylliae genome.</title>
        <authorList>
            <person name="Summers S."/>
            <person name="Rice S.A."/>
            <person name="Freckelton M.L."/>
            <person name="Nedved B.T."/>
            <person name="Hadfield M.G."/>
        </authorList>
    </citation>
    <scope>NUCLEOTIDE SEQUENCE [LARGE SCALE GENOMIC DNA]</scope>
    <source>
        <strain evidence="14">H3</strain>
    </source>
</reference>
<keyword evidence="5 11" id="KW-0460">Magnesium</keyword>
<comment type="cofactor">
    <cofactor evidence="11">
        <name>Mg(2+)</name>
        <dbReference type="ChEBI" id="CHEBI:18420"/>
    </cofactor>
    <cofactor evidence="11">
        <name>Mn(2+)</name>
        <dbReference type="ChEBI" id="CHEBI:29035"/>
    </cofactor>
    <text evidence="11">Binds 1 divalent metal cation per subunit; can use either Mg(2+) or Mn(2+).</text>
</comment>
<accession>A0A3E0TXS4</accession>
<dbReference type="GO" id="GO:0000166">
    <property type="term" value="F:nucleotide binding"/>
    <property type="evidence" value="ECO:0007669"/>
    <property type="project" value="UniProtKB-KW"/>
</dbReference>
<dbReference type="PANTHER" id="PTHR34699:SF2">
    <property type="entry name" value="NON-CANONICAL PURINE NTP PHOSPHATASE_PRRC1 DOMAIN-CONTAINING PROTEIN"/>
    <property type="match status" value="1"/>
</dbReference>
<keyword evidence="2 11" id="KW-0479">Metal-binding</keyword>